<evidence type="ECO:0000259" key="2">
    <source>
        <dbReference type="Pfam" id="PF04213"/>
    </source>
</evidence>
<keyword evidence="1" id="KW-0812">Transmembrane</keyword>
<evidence type="ECO:0000256" key="1">
    <source>
        <dbReference type="SAM" id="Phobius"/>
    </source>
</evidence>
<keyword evidence="4" id="KW-1185">Reference proteome</keyword>
<keyword evidence="1" id="KW-1133">Transmembrane helix</keyword>
<feature type="transmembrane region" description="Helical" evidence="1">
    <location>
        <begin position="212"/>
        <end position="234"/>
    </location>
</feature>
<feature type="domain" description="Htaa" evidence="2">
    <location>
        <begin position="22"/>
        <end position="186"/>
    </location>
</feature>
<evidence type="ECO:0000313" key="4">
    <source>
        <dbReference type="Proteomes" id="UP000554054"/>
    </source>
</evidence>
<dbReference type="Proteomes" id="UP000554054">
    <property type="component" value="Unassembled WGS sequence"/>
</dbReference>
<dbReference type="AlphaFoldDB" id="A0A852VRF7"/>
<name>A0A852VRF7_9MICO</name>
<sequence>MYADSSSSPASPSRQCRAQGTDLTWGFKESFRSYISSSIADGDWSTSGDATYATPHFIWAKGKGAFESGSGTGSVAFEGSITFTGHDGALGVTMSDPRVRVDGESAVLVLDIVSGTMEAAMAGEDDTTTQSDVPFVTLDLSDAEVDTASGQTTITVTDAPTTLTTKGEEAFSNYPPGTAFDPISLTITTDSQCRPEMAAAASSDPTESDDDGMALAVVGGAGLAVCAGAATLVLRRRRHAA</sequence>
<reference evidence="3 4" key="1">
    <citation type="submission" date="2020-07" db="EMBL/GenBank/DDBJ databases">
        <title>Sequencing the genomes of 1000 actinobacteria strains.</title>
        <authorList>
            <person name="Klenk H.-P."/>
        </authorList>
    </citation>
    <scope>NUCLEOTIDE SEQUENCE [LARGE SCALE GENOMIC DNA]</scope>
    <source>
        <strain evidence="3 4">DSM 26154</strain>
    </source>
</reference>
<organism evidence="3 4">
    <name type="scientific">Janibacter cremeus</name>
    <dbReference type="NCBI Taxonomy" id="1285192"/>
    <lineage>
        <taxon>Bacteria</taxon>
        <taxon>Bacillati</taxon>
        <taxon>Actinomycetota</taxon>
        <taxon>Actinomycetes</taxon>
        <taxon>Micrococcales</taxon>
        <taxon>Intrasporangiaceae</taxon>
        <taxon>Janibacter</taxon>
    </lineage>
</organism>
<dbReference type="InterPro" id="IPR007331">
    <property type="entry name" value="Htaa"/>
</dbReference>
<gene>
    <name evidence="3" type="ORF">BJY20_000685</name>
</gene>
<keyword evidence="1" id="KW-0472">Membrane</keyword>
<protein>
    <recommendedName>
        <fullName evidence="2">Htaa domain-containing protein</fullName>
    </recommendedName>
</protein>
<dbReference type="RefSeq" id="WP_185990248.1">
    <property type="nucleotide sequence ID" value="NZ_JACCAE010000001.1"/>
</dbReference>
<evidence type="ECO:0000313" key="3">
    <source>
        <dbReference type="EMBL" id="NYF97293.1"/>
    </source>
</evidence>
<dbReference type="EMBL" id="JACCAE010000001">
    <property type="protein sequence ID" value="NYF97293.1"/>
    <property type="molecule type" value="Genomic_DNA"/>
</dbReference>
<comment type="caution">
    <text evidence="3">The sequence shown here is derived from an EMBL/GenBank/DDBJ whole genome shotgun (WGS) entry which is preliminary data.</text>
</comment>
<dbReference type="Pfam" id="PF04213">
    <property type="entry name" value="HtaA"/>
    <property type="match status" value="1"/>
</dbReference>
<proteinExistence type="predicted"/>
<accession>A0A852VRF7</accession>